<accession>A0ABN9LAH8</accession>
<protein>
    <submittedName>
        <fullName evidence="2">Uncharacterized protein</fullName>
    </submittedName>
</protein>
<organism evidence="2 3">
    <name type="scientific">Ranitomeya imitator</name>
    <name type="common">mimic poison frog</name>
    <dbReference type="NCBI Taxonomy" id="111125"/>
    <lineage>
        <taxon>Eukaryota</taxon>
        <taxon>Metazoa</taxon>
        <taxon>Chordata</taxon>
        <taxon>Craniata</taxon>
        <taxon>Vertebrata</taxon>
        <taxon>Euteleostomi</taxon>
        <taxon>Amphibia</taxon>
        <taxon>Batrachia</taxon>
        <taxon>Anura</taxon>
        <taxon>Neobatrachia</taxon>
        <taxon>Hyloidea</taxon>
        <taxon>Dendrobatidae</taxon>
        <taxon>Dendrobatinae</taxon>
        <taxon>Ranitomeya</taxon>
    </lineage>
</organism>
<dbReference type="EMBL" id="CAUEEQ010013378">
    <property type="protein sequence ID" value="CAJ0937372.1"/>
    <property type="molecule type" value="Genomic_DNA"/>
</dbReference>
<dbReference type="PANTHER" id="PTHR46591:SF1">
    <property type="entry name" value="ZINC FINGER FYVE DOMAIN-CONTAINING PROTEIN 26"/>
    <property type="match status" value="1"/>
</dbReference>
<keyword evidence="3" id="KW-1185">Reference proteome</keyword>
<dbReference type="Proteomes" id="UP001176940">
    <property type="component" value="Unassembled WGS sequence"/>
</dbReference>
<dbReference type="InterPro" id="IPR028730">
    <property type="entry name" value="ZFYVE26"/>
</dbReference>
<proteinExistence type="predicted"/>
<gene>
    <name evidence="2" type="ORF">RIMI_LOCUS7165391</name>
</gene>
<evidence type="ECO:0000256" key="1">
    <source>
        <dbReference type="SAM" id="MobiDB-lite"/>
    </source>
</evidence>
<sequence>MESIGSTIKMMFQNWENPLMVDAFLRKWDFNLAYAFPPLSLLPLVFLDDRVVLKPDPAYLPNVASDFHKSQEIGKKDFVPNPTSQKEEKLHTLDVLLALPELAHSDYEHLMSSPLLMVEQLLMNMKIEWVSVAIKTLQQLLIEPDFTFSVEDVDTLLSTYAGKALDIPFSFREKRTDSVSRVPESSSQPADPEQVLLPSPAELTNSPYVERFRLQSPAGLPDKVHRRNRSSPEFIPPDKPPAKTQWIPDETEVTCMVCKNERFTMMPLPHPHYIPIHSRNIHLFEGKK</sequence>
<feature type="region of interest" description="Disordered" evidence="1">
    <location>
        <begin position="178"/>
        <end position="198"/>
    </location>
</feature>
<reference evidence="2" key="1">
    <citation type="submission" date="2023-07" db="EMBL/GenBank/DDBJ databases">
        <authorList>
            <person name="Stuckert A."/>
        </authorList>
    </citation>
    <scope>NUCLEOTIDE SEQUENCE</scope>
</reference>
<evidence type="ECO:0000313" key="2">
    <source>
        <dbReference type="EMBL" id="CAJ0937372.1"/>
    </source>
</evidence>
<evidence type="ECO:0000313" key="3">
    <source>
        <dbReference type="Proteomes" id="UP001176940"/>
    </source>
</evidence>
<comment type="caution">
    <text evidence="2">The sequence shown here is derived from an EMBL/GenBank/DDBJ whole genome shotgun (WGS) entry which is preliminary data.</text>
</comment>
<dbReference type="PANTHER" id="PTHR46591">
    <property type="entry name" value="ZINC FINGER FYVE DOMAIN-CONTAINING PROTEIN 26"/>
    <property type="match status" value="1"/>
</dbReference>
<feature type="region of interest" description="Disordered" evidence="1">
    <location>
        <begin position="219"/>
        <end position="245"/>
    </location>
</feature>
<name>A0ABN9LAH8_9NEOB</name>